<feature type="compositionally biased region" description="Basic and acidic residues" evidence="1">
    <location>
        <begin position="30"/>
        <end position="40"/>
    </location>
</feature>
<feature type="compositionally biased region" description="Basic and acidic residues" evidence="1">
    <location>
        <begin position="64"/>
        <end position="74"/>
    </location>
</feature>
<evidence type="ECO:0000313" key="4">
    <source>
        <dbReference type="EMBL" id="GIE50240.1"/>
    </source>
</evidence>
<dbReference type="Proteomes" id="UP000647172">
    <property type="component" value="Unassembled WGS sequence"/>
</dbReference>
<dbReference type="InterPro" id="IPR005182">
    <property type="entry name" value="YdbS-like_PH"/>
</dbReference>
<protein>
    <recommendedName>
        <fullName evidence="3">YdbS-like PH domain-containing protein</fullName>
    </recommendedName>
</protein>
<dbReference type="PANTHER" id="PTHR37938">
    <property type="entry name" value="BLL0215 PROTEIN"/>
    <property type="match status" value="1"/>
</dbReference>
<feature type="region of interest" description="Disordered" evidence="1">
    <location>
        <begin position="86"/>
        <end position="105"/>
    </location>
</feature>
<evidence type="ECO:0000259" key="3">
    <source>
        <dbReference type="Pfam" id="PF03703"/>
    </source>
</evidence>
<dbReference type="PANTHER" id="PTHR37938:SF1">
    <property type="entry name" value="BLL0215 PROTEIN"/>
    <property type="match status" value="1"/>
</dbReference>
<dbReference type="RefSeq" id="WP_203769951.1">
    <property type="nucleotide sequence ID" value="NZ_BAAAYJ010000007.1"/>
</dbReference>
<keyword evidence="2" id="KW-1133">Transmembrane helix</keyword>
<keyword evidence="2" id="KW-0812">Transmembrane</keyword>
<feature type="compositionally biased region" description="Basic and acidic residues" evidence="1">
    <location>
        <begin position="7"/>
        <end position="19"/>
    </location>
</feature>
<accession>A0A919MUK7</accession>
<dbReference type="EMBL" id="BOMQ01000046">
    <property type="protein sequence ID" value="GIE50240.1"/>
    <property type="molecule type" value="Genomic_DNA"/>
</dbReference>
<feature type="transmembrane region" description="Helical" evidence="2">
    <location>
        <begin position="164"/>
        <end position="181"/>
    </location>
</feature>
<keyword evidence="2" id="KW-0472">Membrane</keyword>
<name>A0A919MUK7_9ACTN</name>
<comment type="caution">
    <text evidence="4">The sequence shown here is derived from an EMBL/GenBank/DDBJ whole genome shotgun (WGS) entry which is preliminary data.</text>
</comment>
<feature type="compositionally biased region" description="Gly residues" evidence="1">
    <location>
        <begin position="88"/>
        <end position="98"/>
    </location>
</feature>
<organism evidence="4 5">
    <name type="scientific">Actinoplanes nipponensis</name>
    <dbReference type="NCBI Taxonomy" id="135950"/>
    <lineage>
        <taxon>Bacteria</taxon>
        <taxon>Bacillati</taxon>
        <taxon>Actinomycetota</taxon>
        <taxon>Actinomycetes</taxon>
        <taxon>Micromonosporales</taxon>
        <taxon>Micromonosporaceae</taxon>
        <taxon>Actinoplanes</taxon>
    </lineage>
</organism>
<sequence length="287" mass="31938">MGPGEPRQPDDEGARRPRDDDDTFGYNDPAFRDDGPEYRRGVASAGPGYSPDAGYSPSAGYGSDPRDDEYRDPGEYEAPIFTEEELQGLGGDGSGVPGGPRRVLPLEDEPTTLVSRYLFPTERYRGEWKRHWIHLSTPLLVGIGSTLLLGYLAGFLTRQDIDGLVTAAVLIWLGVMGWVAWKVGDWYFDRFILTNKRVMVVNGIITRKVAMMPLLRVTDMKYEQSALGRMLSYGTFVLESAGQDQALREVKHLPNPNELYLRVVEEMYEPQAVEARLGKDGDAGDDA</sequence>
<feature type="transmembrane region" description="Helical" evidence="2">
    <location>
        <begin position="132"/>
        <end position="152"/>
    </location>
</feature>
<keyword evidence="5" id="KW-1185">Reference proteome</keyword>
<feature type="region of interest" description="Disordered" evidence="1">
    <location>
        <begin position="1"/>
        <end position="74"/>
    </location>
</feature>
<reference evidence="4" key="1">
    <citation type="submission" date="2021-01" db="EMBL/GenBank/DDBJ databases">
        <title>Whole genome shotgun sequence of Actinoplanes nipponensis NBRC 14063.</title>
        <authorList>
            <person name="Komaki H."/>
            <person name="Tamura T."/>
        </authorList>
    </citation>
    <scope>NUCLEOTIDE SEQUENCE</scope>
    <source>
        <strain evidence="4">NBRC 14063</strain>
    </source>
</reference>
<dbReference type="Pfam" id="PF03703">
    <property type="entry name" value="bPH_2"/>
    <property type="match status" value="1"/>
</dbReference>
<feature type="domain" description="YdbS-like PH" evidence="3">
    <location>
        <begin position="186"/>
        <end position="260"/>
    </location>
</feature>
<gene>
    <name evidence="4" type="ORF">Ani05nite_37740</name>
</gene>
<proteinExistence type="predicted"/>
<dbReference type="AlphaFoldDB" id="A0A919MUK7"/>
<evidence type="ECO:0000256" key="2">
    <source>
        <dbReference type="SAM" id="Phobius"/>
    </source>
</evidence>
<evidence type="ECO:0000256" key="1">
    <source>
        <dbReference type="SAM" id="MobiDB-lite"/>
    </source>
</evidence>
<evidence type="ECO:0000313" key="5">
    <source>
        <dbReference type="Proteomes" id="UP000647172"/>
    </source>
</evidence>